<evidence type="ECO:0000313" key="1">
    <source>
        <dbReference type="EMBL" id="TEB12490.1"/>
    </source>
</evidence>
<comment type="caution">
    <text evidence="1">The sequence shown here is derived from an EMBL/GenBank/DDBJ whole genome shotgun (WGS) entry which is preliminary data.</text>
</comment>
<name>A0A4Y7RUP2_9FIRM</name>
<dbReference type="AlphaFoldDB" id="A0A4Y7RUP2"/>
<proteinExistence type="predicted"/>
<sequence length="35" mass="4247">MIYRIFKIYKGFLIIMFILQSIKNPYGVLQKLLQI</sequence>
<gene>
    <name evidence="1" type="ORF">Pmgp_00821</name>
</gene>
<keyword evidence="2" id="KW-1185">Reference proteome</keyword>
<protein>
    <submittedName>
        <fullName evidence="1">Uncharacterized protein</fullName>
    </submittedName>
</protein>
<accession>A0A4Y7RUP2</accession>
<dbReference type="Proteomes" id="UP000297597">
    <property type="component" value="Unassembled WGS sequence"/>
</dbReference>
<evidence type="ECO:0000313" key="2">
    <source>
        <dbReference type="Proteomes" id="UP000297597"/>
    </source>
</evidence>
<organism evidence="1 2">
    <name type="scientific">Pelotomaculum propionicicum</name>
    <dbReference type="NCBI Taxonomy" id="258475"/>
    <lineage>
        <taxon>Bacteria</taxon>
        <taxon>Bacillati</taxon>
        <taxon>Bacillota</taxon>
        <taxon>Clostridia</taxon>
        <taxon>Eubacteriales</taxon>
        <taxon>Desulfotomaculaceae</taxon>
        <taxon>Pelotomaculum</taxon>
    </lineage>
</organism>
<dbReference type="EMBL" id="QFFZ01000006">
    <property type="protein sequence ID" value="TEB12490.1"/>
    <property type="molecule type" value="Genomic_DNA"/>
</dbReference>
<reference evidence="1 2" key="1">
    <citation type="journal article" date="2018" name="Environ. Microbiol.">
        <title>Novel energy conservation strategies and behaviour of Pelotomaculum schinkii driving syntrophic propionate catabolism.</title>
        <authorList>
            <person name="Hidalgo-Ahumada C.A.P."/>
            <person name="Nobu M.K."/>
            <person name="Narihiro T."/>
            <person name="Tamaki H."/>
            <person name="Liu W.T."/>
            <person name="Kamagata Y."/>
            <person name="Stams A.J.M."/>
            <person name="Imachi H."/>
            <person name="Sousa D.Z."/>
        </authorList>
    </citation>
    <scope>NUCLEOTIDE SEQUENCE [LARGE SCALE GENOMIC DNA]</scope>
    <source>
        <strain evidence="1 2">MGP</strain>
    </source>
</reference>